<reference evidence="1" key="1">
    <citation type="submission" date="2017-01" db="EMBL/GenBank/DDBJ databases">
        <title>Complete nucleotide sequence of an IncP-2 blaVIM-2-harboring megaplasmid from Pseudomonas aeruginosa.</title>
        <authorList>
            <person name="Botelho J."/>
            <person name="Grosso F."/>
            <person name="Mabrouk A."/>
            <person name="Peixe L."/>
        </authorList>
    </citation>
    <scope>NUCLEOTIDE SEQUENCE</scope>
    <source>
        <strain evidence="1">FFUP_PS_37</strain>
        <plasmid evidence="1">pJB37</plasmid>
    </source>
</reference>
<keyword evidence="1" id="KW-0614">Plasmid</keyword>
<evidence type="ECO:0008006" key="2">
    <source>
        <dbReference type="Google" id="ProtNLM"/>
    </source>
</evidence>
<geneLocation type="plasmid" evidence="1">
    <name>pJB37</name>
</geneLocation>
<name>A0A1V0M5N1_PSEAI</name>
<organism evidence="1">
    <name type="scientific">Pseudomonas aeruginosa</name>
    <dbReference type="NCBI Taxonomy" id="287"/>
    <lineage>
        <taxon>Bacteria</taxon>
        <taxon>Pseudomonadati</taxon>
        <taxon>Pseudomonadota</taxon>
        <taxon>Gammaproteobacteria</taxon>
        <taxon>Pseudomonadales</taxon>
        <taxon>Pseudomonadaceae</taxon>
        <taxon>Pseudomonas</taxon>
    </lineage>
</organism>
<proteinExistence type="predicted"/>
<evidence type="ECO:0000313" key="1">
    <source>
        <dbReference type="EMBL" id="ARD70209.1"/>
    </source>
</evidence>
<dbReference type="EMBL" id="KY494864">
    <property type="protein sequence ID" value="ARD70209.1"/>
    <property type="molecule type" value="Genomic_DNA"/>
</dbReference>
<sequence length="140" mass="16389">MREPGGKWRTKRYFEGNEEIHHPAGTRARNTSMRKLILHLKGEYFDEIKAGRKPKEYRLVTPYWEKRLVGRSYDCIELARGYPKRGDTENRLTLPWKGFQRETIIHRHFGPHRVEVFAINVAVEPKDRNPGAAGPLHNEG</sequence>
<accession>A0A1V0M5N1</accession>
<dbReference type="AlphaFoldDB" id="A0A1V0M5N1"/>
<protein>
    <recommendedName>
        <fullName evidence="2">ASCH domain-containing protein</fullName>
    </recommendedName>
</protein>